<evidence type="ECO:0000256" key="2">
    <source>
        <dbReference type="ARBA" id="ARBA00022448"/>
    </source>
</evidence>
<name>A0ABZ2YT85_9BACT</name>
<dbReference type="InterPro" id="IPR036249">
    <property type="entry name" value="Thioredoxin-like_sf"/>
</dbReference>
<dbReference type="SUPFAM" id="SSF52833">
    <property type="entry name" value="Thioredoxin-like"/>
    <property type="match status" value="1"/>
</dbReference>
<comment type="similarity">
    <text evidence="1">Belongs to the thioredoxin family.</text>
</comment>
<dbReference type="InterPro" id="IPR005746">
    <property type="entry name" value="Thioredoxin"/>
</dbReference>
<evidence type="ECO:0000256" key="1">
    <source>
        <dbReference type="ARBA" id="ARBA00008987"/>
    </source>
</evidence>
<dbReference type="Pfam" id="PF00085">
    <property type="entry name" value="Thioredoxin"/>
    <property type="match status" value="1"/>
</dbReference>
<dbReference type="InterPro" id="IPR013766">
    <property type="entry name" value="Thioredoxin_domain"/>
</dbReference>
<dbReference type="RefSeq" id="WP_341837527.1">
    <property type="nucleotide sequence ID" value="NZ_CP149822.1"/>
</dbReference>
<evidence type="ECO:0000256" key="5">
    <source>
        <dbReference type="ARBA" id="ARBA00023284"/>
    </source>
</evidence>
<accession>A0ABZ2YT85</accession>
<dbReference type="PANTHER" id="PTHR45663:SF11">
    <property type="entry name" value="GEO12009P1"/>
    <property type="match status" value="1"/>
</dbReference>
<evidence type="ECO:0000313" key="9">
    <source>
        <dbReference type="Proteomes" id="UP001485459"/>
    </source>
</evidence>
<evidence type="ECO:0000256" key="3">
    <source>
        <dbReference type="ARBA" id="ARBA00022982"/>
    </source>
</evidence>
<keyword evidence="9" id="KW-1185">Reference proteome</keyword>
<dbReference type="PIRSF" id="PIRSF000077">
    <property type="entry name" value="Thioredoxin"/>
    <property type="match status" value="1"/>
</dbReference>
<dbReference type="CDD" id="cd02947">
    <property type="entry name" value="TRX_family"/>
    <property type="match status" value="1"/>
</dbReference>
<dbReference type="Proteomes" id="UP001485459">
    <property type="component" value="Chromosome"/>
</dbReference>
<feature type="domain" description="Thioredoxin" evidence="7">
    <location>
        <begin position="1"/>
        <end position="99"/>
    </location>
</feature>
<dbReference type="PANTHER" id="PTHR45663">
    <property type="entry name" value="GEO12009P1"/>
    <property type="match status" value="1"/>
</dbReference>
<keyword evidence="4" id="KW-1015">Disulfide bond</keyword>
<evidence type="ECO:0000256" key="4">
    <source>
        <dbReference type="ARBA" id="ARBA00023157"/>
    </source>
</evidence>
<organism evidence="8 9">
    <name type="scientific">Chitinophaga pollutisoli</name>
    <dbReference type="NCBI Taxonomy" id="3133966"/>
    <lineage>
        <taxon>Bacteria</taxon>
        <taxon>Pseudomonadati</taxon>
        <taxon>Bacteroidota</taxon>
        <taxon>Chitinophagia</taxon>
        <taxon>Chitinophagales</taxon>
        <taxon>Chitinophagaceae</taxon>
        <taxon>Chitinophaga</taxon>
    </lineage>
</organism>
<protein>
    <recommendedName>
        <fullName evidence="6">Thioredoxin</fullName>
    </recommendedName>
</protein>
<keyword evidence="3" id="KW-0249">Electron transport</keyword>
<keyword evidence="2" id="KW-0813">Transport</keyword>
<dbReference type="PRINTS" id="PR00421">
    <property type="entry name" value="THIOREDOXIN"/>
</dbReference>
<dbReference type="NCBIfam" id="TIGR01068">
    <property type="entry name" value="thioredoxin"/>
    <property type="match status" value="1"/>
</dbReference>
<dbReference type="PROSITE" id="PS51352">
    <property type="entry name" value="THIOREDOXIN_2"/>
    <property type="match status" value="1"/>
</dbReference>
<keyword evidence="5" id="KW-0676">Redox-active center</keyword>
<evidence type="ECO:0000259" key="7">
    <source>
        <dbReference type="PROSITE" id="PS51352"/>
    </source>
</evidence>
<evidence type="ECO:0000313" key="8">
    <source>
        <dbReference type="EMBL" id="WZN42693.1"/>
    </source>
</evidence>
<gene>
    <name evidence="8" type="primary">trxA</name>
    <name evidence="8" type="ORF">WJU16_06550</name>
</gene>
<proteinExistence type="inferred from homology"/>
<reference evidence="9" key="1">
    <citation type="submission" date="2024-03" db="EMBL/GenBank/DDBJ databases">
        <title>Chitinophaga horti sp. nov., isolated from garden soil.</title>
        <authorList>
            <person name="Lee D.S."/>
            <person name="Han D.M."/>
            <person name="Baek J.H."/>
            <person name="Choi D.G."/>
            <person name="Jeon J.H."/>
            <person name="Jeon C.O."/>
        </authorList>
    </citation>
    <scope>NUCLEOTIDE SEQUENCE [LARGE SCALE GENOMIC DNA]</scope>
    <source>
        <strain evidence="9">GPA1</strain>
    </source>
</reference>
<sequence length="99" mass="11061">MSAFNDLIHSEQPVLVDFYADWCQPCHAMTPVIKEVAQAVEGKARVVKVNIDKNQQAAQHFNVSAVPTFIIFRKGQVVWRHAGMIDKGSLLRQLQSASV</sequence>
<dbReference type="Gene3D" id="3.40.30.10">
    <property type="entry name" value="Glutaredoxin"/>
    <property type="match status" value="1"/>
</dbReference>
<dbReference type="EMBL" id="CP149822">
    <property type="protein sequence ID" value="WZN42693.1"/>
    <property type="molecule type" value="Genomic_DNA"/>
</dbReference>
<evidence type="ECO:0000256" key="6">
    <source>
        <dbReference type="NCBIfam" id="TIGR01068"/>
    </source>
</evidence>